<keyword evidence="3" id="KW-1185">Reference proteome</keyword>
<dbReference type="RefSeq" id="WP_148450564.1">
    <property type="nucleotide sequence ID" value="NZ_VSDO01000001.1"/>
</dbReference>
<reference evidence="2 3" key="1">
    <citation type="submission" date="2019-08" db="EMBL/GenBank/DDBJ databases">
        <title>Genome sequencing of Paenibacillus faecis DSM 23593(T).</title>
        <authorList>
            <person name="Kook J.-K."/>
            <person name="Park S.-N."/>
            <person name="Lim Y.K."/>
        </authorList>
    </citation>
    <scope>NUCLEOTIDE SEQUENCE [LARGE SCALE GENOMIC DNA]</scope>
    <source>
        <strain evidence="2 3">DSM 23593</strain>
    </source>
</reference>
<protein>
    <submittedName>
        <fullName evidence="2">Uncharacterized protein</fullName>
    </submittedName>
</protein>
<feature type="transmembrane region" description="Helical" evidence="1">
    <location>
        <begin position="41"/>
        <end position="61"/>
    </location>
</feature>
<proteinExistence type="predicted"/>
<gene>
    <name evidence="2" type="ORF">FRY98_04715</name>
</gene>
<evidence type="ECO:0000313" key="2">
    <source>
        <dbReference type="EMBL" id="TYA14971.1"/>
    </source>
</evidence>
<organism evidence="2 3">
    <name type="scientific">Paenibacillus faecis</name>
    <dbReference type="NCBI Taxonomy" id="862114"/>
    <lineage>
        <taxon>Bacteria</taxon>
        <taxon>Bacillati</taxon>
        <taxon>Bacillota</taxon>
        <taxon>Bacilli</taxon>
        <taxon>Bacillales</taxon>
        <taxon>Paenibacillaceae</taxon>
        <taxon>Paenibacillus</taxon>
    </lineage>
</organism>
<dbReference type="AlphaFoldDB" id="A0A5D0CY89"/>
<feature type="transmembrane region" description="Helical" evidence="1">
    <location>
        <begin position="68"/>
        <end position="89"/>
    </location>
</feature>
<name>A0A5D0CY89_9BACL</name>
<keyword evidence="1" id="KW-0812">Transmembrane</keyword>
<accession>A0A5D0CY89</accession>
<feature type="transmembrane region" description="Helical" evidence="1">
    <location>
        <begin position="7"/>
        <end position="29"/>
    </location>
</feature>
<dbReference type="Proteomes" id="UP000325218">
    <property type="component" value="Unassembled WGS sequence"/>
</dbReference>
<evidence type="ECO:0000256" key="1">
    <source>
        <dbReference type="SAM" id="Phobius"/>
    </source>
</evidence>
<dbReference type="EMBL" id="VSDO01000001">
    <property type="protein sequence ID" value="TYA14971.1"/>
    <property type="molecule type" value="Genomic_DNA"/>
</dbReference>
<evidence type="ECO:0000313" key="3">
    <source>
        <dbReference type="Proteomes" id="UP000325218"/>
    </source>
</evidence>
<keyword evidence="1" id="KW-0472">Membrane</keyword>
<comment type="caution">
    <text evidence="2">The sequence shown here is derived from an EMBL/GenBank/DDBJ whole genome shotgun (WGS) entry which is preliminary data.</text>
</comment>
<keyword evidence="1" id="KW-1133">Transmembrane helix</keyword>
<sequence length="93" mass="10433">MKVEFMIWGISALFGGFSYFLVAAMLLSIGGTFFPYDPVTLYTSMILFLLLLGILIAVCYWAKKKNPAFSITITSIIYLLFLIATPAFLNARF</sequence>